<accession>X1RLI4</accession>
<evidence type="ECO:0000313" key="1">
    <source>
        <dbReference type="EMBL" id="GAI67841.1"/>
    </source>
</evidence>
<dbReference type="AlphaFoldDB" id="X1RLI4"/>
<dbReference type="EMBL" id="BARW01002128">
    <property type="protein sequence ID" value="GAI67841.1"/>
    <property type="molecule type" value="Genomic_DNA"/>
</dbReference>
<proteinExistence type="predicted"/>
<sequence>YINDNYDITGVKSFFGDSPSMSDVGAGTVELGGEVRIPIVVKEVSPMSVQLGMLSLDEFKLLKVCDGMNSVQECADISQKPIDKVENN</sequence>
<gene>
    <name evidence="1" type="ORF">S12H4_06163</name>
</gene>
<comment type="caution">
    <text evidence="1">The sequence shown here is derived from an EMBL/GenBank/DDBJ whole genome shotgun (WGS) entry which is preliminary data.</text>
</comment>
<feature type="non-terminal residue" evidence="1">
    <location>
        <position position="1"/>
    </location>
</feature>
<reference evidence="1" key="1">
    <citation type="journal article" date="2014" name="Front. Microbiol.">
        <title>High frequency of phylogenetically diverse reductive dehalogenase-homologous genes in deep subseafloor sedimentary metagenomes.</title>
        <authorList>
            <person name="Kawai M."/>
            <person name="Futagami T."/>
            <person name="Toyoda A."/>
            <person name="Takaki Y."/>
            <person name="Nishi S."/>
            <person name="Hori S."/>
            <person name="Arai W."/>
            <person name="Tsubouchi T."/>
            <person name="Morono Y."/>
            <person name="Uchiyama I."/>
            <person name="Ito T."/>
            <person name="Fujiyama A."/>
            <person name="Inagaki F."/>
            <person name="Takami H."/>
        </authorList>
    </citation>
    <scope>NUCLEOTIDE SEQUENCE</scope>
    <source>
        <strain evidence="1">Expedition CK06-06</strain>
    </source>
</reference>
<organism evidence="1">
    <name type="scientific">marine sediment metagenome</name>
    <dbReference type="NCBI Taxonomy" id="412755"/>
    <lineage>
        <taxon>unclassified sequences</taxon>
        <taxon>metagenomes</taxon>
        <taxon>ecological metagenomes</taxon>
    </lineage>
</organism>
<protein>
    <submittedName>
        <fullName evidence="1">Uncharacterized protein</fullName>
    </submittedName>
</protein>
<name>X1RLI4_9ZZZZ</name>